<proteinExistence type="inferred from homology"/>
<keyword evidence="7 13" id="KW-0812">Transmembrane</keyword>
<dbReference type="PANTHER" id="PTHR32024">
    <property type="entry name" value="TRK SYSTEM POTASSIUM UPTAKE PROTEIN TRKG-RELATED"/>
    <property type="match status" value="1"/>
</dbReference>
<keyword evidence="8 12" id="KW-0630">Potassium</keyword>
<dbReference type="PATRIC" id="fig|742743.3.peg.971"/>
<dbReference type="PANTHER" id="PTHR32024:SF2">
    <property type="entry name" value="TRK SYSTEM POTASSIUM UPTAKE PROTEIN TRKG-RELATED"/>
    <property type="match status" value="1"/>
</dbReference>
<feature type="transmembrane region" description="Helical" evidence="13">
    <location>
        <begin position="452"/>
        <end position="477"/>
    </location>
</feature>
<dbReference type="STRING" id="742743.HMPREF9453_00945"/>
<dbReference type="InterPro" id="IPR004772">
    <property type="entry name" value="TrkH"/>
</dbReference>
<reference evidence="14 15" key="1">
    <citation type="submission" date="2011-11" db="EMBL/GenBank/DDBJ databases">
        <title>The Genome Sequence of Dialister succinatiphilus YIT 11850.</title>
        <authorList>
            <consortium name="The Broad Institute Genome Sequencing Platform"/>
            <person name="Earl A."/>
            <person name="Ward D."/>
            <person name="Feldgarden M."/>
            <person name="Gevers D."/>
            <person name="Morotomi M."/>
            <person name="Young S.K."/>
            <person name="Zeng Q."/>
            <person name="Gargeya S."/>
            <person name="Fitzgerald M."/>
            <person name="Haas B."/>
            <person name="Abouelleil A."/>
            <person name="Alvarado L."/>
            <person name="Arachchi H.M."/>
            <person name="Berlin A."/>
            <person name="Brown A."/>
            <person name="Chapman S.B."/>
            <person name="Dunbar C."/>
            <person name="Gearin G."/>
            <person name="Goldberg J."/>
            <person name="Griggs A."/>
            <person name="Gujja S."/>
            <person name="Heiman D."/>
            <person name="Howarth C."/>
            <person name="Lui A."/>
            <person name="MacDonald P.J.P."/>
            <person name="Montmayeur A."/>
            <person name="Murphy C."/>
            <person name="Neiman D."/>
            <person name="Pearson M."/>
            <person name="Priest M."/>
            <person name="Roberts A."/>
            <person name="Saif S."/>
            <person name="Shea T."/>
            <person name="Sisk P."/>
            <person name="Stolte C."/>
            <person name="Sykes S."/>
            <person name="Wortman J."/>
            <person name="Nusbaum C."/>
            <person name="Birren B."/>
        </authorList>
    </citation>
    <scope>NUCLEOTIDE SEQUENCE [LARGE SCALE GENOMIC DNA]</scope>
    <source>
        <strain evidence="14 15">YIT 11850</strain>
    </source>
</reference>
<evidence type="ECO:0000256" key="3">
    <source>
        <dbReference type="ARBA" id="ARBA00022448"/>
    </source>
</evidence>
<dbReference type="AlphaFoldDB" id="H1D007"/>
<evidence type="ECO:0000256" key="2">
    <source>
        <dbReference type="ARBA" id="ARBA00009137"/>
    </source>
</evidence>
<evidence type="ECO:0000256" key="9">
    <source>
        <dbReference type="ARBA" id="ARBA00022989"/>
    </source>
</evidence>
<keyword evidence="9 13" id="KW-1133">Transmembrane helix</keyword>
<comment type="caution">
    <text evidence="14">The sequence shown here is derived from an EMBL/GenBank/DDBJ whole genome shotgun (WGS) entry which is preliminary data.</text>
</comment>
<dbReference type="Pfam" id="PF02386">
    <property type="entry name" value="TrkH"/>
    <property type="match status" value="1"/>
</dbReference>
<evidence type="ECO:0000256" key="8">
    <source>
        <dbReference type="ARBA" id="ARBA00022958"/>
    </source>
</evidence>
<protein>
    <submittedName>
        <fullName evidence="14">TrkH family potassium uptake protein</fullName>
    </submittedName>
</protein>
<evidence type="ECO:0000256" key="11">
    <source>
        <dbReference type="ARBA" id="ARBA00023136"/>
    </source>
</evidence>
<evidence type="ECO:0000256" key="7">
    <source>
        <dbReference type="ARBA" id="ARBA00022692"/>
    </source>
</evidence>
<keyword evidence="15" id="KW-1185">Reference proteome</keyword>
<feature type="transmembrane region" description="Helical" evidence="13">
    <location>
        <begin position="73"/>
        <end position="96"/>
    </location>
</feature>
<feature type="transmembrane region" description="Helical" evidence="13">
    <location>
        <begin position="269"/>
        <end position="289"/>
    </location>
</feature>
<evidence type="ECO:0000256" key="12">
    <source>
        <dbReference type="PIRSR" id="PIRSR006247-1"/>
    </source>
</evidence>
<feature type="transmembrane region" description="Helical" evidence="13">
    <location>
        <begin position="12"/>
        <end position="29"/>
    </location>
</feature>
<dbReference type="Proteomes" id="UP000003277">
    <property type="component" value="Unassembled WGS sequence"/>
</dbReference>
<keyword evidence="4" id="KW-1003">Cell membrane</keyword>
<evidence type="ECO:0000256" key="1">
    <source>
        <dbReference type="ARBA" id="ARBA00004429"/>
    </source>
</evidence>
<evidence type="ECO:0000256" key="6">
    <source>
        <dbReference type="ARBA" id="ARBA00022538"/>
    </source>
</evidence>
<feature type="binding site" evidence="12">
    <location>
        <position position="312"/>
    </location>
    <ligand>
        <name>K(+)</name>
        <dbReference type="ChEBI" id="CHEBI:29103"/>
    </ligand>
</feature>
<evidence type="ECO:0000256" key="13">
    <source>
        <dbReference type="SAM" id="Phobius"/>
    </source>
</evidence>
<evidence type="ECO:0000256" key="4">
    <source>
        <dbReference type="ARBA" id="ARBA00022475"/>
    </source>
</evidence>
<feature type="binding site" evidence="12">
    <location>
        <position position="313"/>
    </location>
    <ligand>
        <name>K(+)</name>
        <dbReference type="ChEBI" id="CHEBI:29103"/>
    </ligand>
</feature>
<evidence type="ECO:0000313" key="14">
    <source>
        <dbReference type="EMBL" id="EHO63104.1"/>
    </source>
</evidence>
<accession>H1D007</accession>
<name>H1D007_9FIRM</name>
<feature type="binding site" evidence="12">
    <location>
        <position position="109"/>
    </location>
    <ligand>
        <name>K(+)</name>
        <dbReference type="ChEBI" id="CHEBI:29103"/>
    </ligand>
</feature>
<dbReference type="EMBL" id="ADLT01000021">
    <property type="protein sequence ID" value="EHO63104.1"/>
    <property type="molecule type" value="Genomic_DNA"/>
</dbReference>
<feature type="transmembrane region" description="Helical" evidence="13">
    <location>
        <begin position="388"/>
        <end position="408"/>
    </location>
</feature>
<comment type="subcellular location">
    <subcellularLocation>
        <location evidence="1">Cell inner membrane</location>
        <topology evidence="1">Multi-pass membrane protein</topology>
    </subcellularLocation>
</comment>
<dbReference type="InterPro" id="IPR003445">
    <property type="entry name" value="Cat_transpt"/>
</dbReference>
<dbReference type="HOGENOM" id="CLU_030708_0_2_9"/>
<dbReference type="PIRSF" id="PIRSF006247">
    <property type="entry name" value="TrkH"/>
    <property type="match status" value="1"/>
</dbReference>
<keyword evidence="5" id="KW-0997">Cell inner membrane</keyword>
<sequence>MNRQIIQSMLSRIILGSGAVLLLPLLLSLYYGGPVLSFLIPALLALVLSLMLRKKNISPNVSLTPREGTAITALSWLSVSLLYAIPYILSGTLPLLDGLVESVSGLTGTGATVITDLSPLPPSILFFRAMTHWLGGLGIMVIFVALFPQAGRGSAKMVDAESTGPTSSKALPRIKETALALFCVYFCFTAAATAAYMLWGMGFLEALDNAFSTIATGGFSTRNESVAYYGSPSLEMIMVFFMVISSANFGIYVSAWKRGFRVIYEDTEFRVYLFIVALATLLMTASLVLQQSMSFPESLREALFQTASLSSTTGFVSADFDQWPSFAKFIILLLIIVGGCGGSTAGGLKVIRLILLFKCFSGILKLHMHPRAIFHMTVGKEQFSRNTVLQVLAFFFIYMSLSALWAGAMMFDGLDFMDALGVAFSTMSNAGPAFGEFGATCTYAALPDFSKVIVCLSMLFGRLESVTLLAIFIPSFWKRSGW</sequence>
<dbReference type="GO" id="GO:0046872">
    <property type="term" value="F:metal ion binding"/>
    <property type="evidence" value="ECO:0007669"/>
    <property type="project" value="UniProtKB-KW"/>
</dbReference>
<keyword evidence="10" id="KW-0406">Ion transport</keyword>
<keyword evidence="12" id="KW-0479">Metal-binding</keyword>
<feature type="transmembrane region" description="Helical" evidence="13">
    <location>
        <begin position="236"/>
        <end position="257"/>
    </location>
</feature>
<feature type="binding site" evidence="12">
    <location>
        <position position="217"/>
    </location>
    <ligand>
        <name>K(+)</name>
        <dbReference type="ChEBI" id="CHEBI:29103"/>
    </ligand>
</feature>
<dbReference type="eggNOG" id="COG0168">
    <property type="taxonomic scope" value="Bacteria"/>
</dbReference>
<evidence type="ECO:0000256" key="5">
    <source>
        <dbReference type="ARBA" id="ARBA00022519"/>
    </source>
</evidence>
<dbReference type="GO" id="GO:0015379">
    <property type="term" value="F:potassium:chloride symporter activity"/>
    <property type="evidence" value="ECO:0007669"/>
    <property type="project" value="InterPro"/>
</dbReference>
<gene>
    <name evidence="14" type="ORF">HMPREF9453_00945</name>
</gene>
<evidence type="ECO:0000256" key="10">
    <source>
        <dbReference type="ARBA" id="ARBA00023065"/>
    </source>
</evidence>
<feature type="transmembrane region" description="Helical" evidence="13">
    <location>
        <begin position="178"/>
        <end position="199"/>
    </location>
</feature>
<keyword evidence="11 13" id="KW-0472">Membrane</keyword>
<feature type="transmembrane region" description="Helical" evidence="13">
    <location>
        <begin position="125"/>
        <end position="147"/>
    </location>
</feature>
<feature type="transmembrane region" description="Helical" evidence="13">
    <location>
        <begin position="35"/>
        <end position="52"/>
    </location>
</feature>
<feature type="transmembrane region" description="Helical" evidence="13">
    <location>
        <begin position="325"/>
        <end position="343"/>
    </location>
</feature>
<organism evidence="14 15">
    <name type="scientific">Dialister succinatiphilus YIT 11850</name>
    <dbReference type="NCBI Taxonomy" id="742743"/>
    <lineage>
        <taxon>Bacteria</taxon>
        <taxon>Bacillati</taxon>
        <taxon>Bacillota</taxon>
        <taxon>Negativicutes</taxon>
        <taxon>Veillonellales</taxon>
        <taxon>Veillonellaceae</taxon>
        <taxon>Dialister</taxon>
    </lineage>
</organism>
<comment type="similarity">
    <text evidence="2">Belongs to the TrkH potassium transport family.</text>
</comment>
<evidence type="ECO:0000313" key="15">
    <source>
        <dbReference type="Proteomes" id="UP000003277"/>
    </source>
</evidence>
<keyword evidence="3" id="KW-0813">Transport</keyword>
<feature type="binding site" evidence="12">
    <location>
        <position position="429"/>
    </location>
    <ligand>
        <name>K(+)</name>
        <dbReference type="ChEBI" id="CHEBI:29103"/>
    </ligand>
</feature>
<keyword evidence="6" id="KW-0633">Potassium transport</keyword>
<dbReference type="GO" id="GO:0005886">
    <property type="term" value="C:plasma membrane"/>
    <property type="evidence" value="ECO:0007669"/>
    <property type="project" value="UniProtKB-SubCell"/>
</dbReference>
<dbReference type="RefSeq" id="WP_008859441.1">
    <property type="nucleotide sequence ID" value="NZ_JH591187.1"/>
</dbReference>
<dbReference type="OrthoDB" id="9810952at2"/>